<evidence type="ECO:0000256" key="4">
    <source>
        <dbReference type="ARBA" id="ARBA00023125"/>
    </source>
</evidence>
<dbReference type="GO" id="GO:0003677">
    <property type="term" value="F:DNA binding"/>
    <property type="evidence" value="ECO:0007669"/>
    <property type="project" value="UniProtKB-KW"/>
</dbReference>
<comment type="caution">
    <text evidence="9">The sequence shown here is derived from an EMBL/GenBank/DDBJ whole genome shotgun (WGS) entry which is preliminary data.</text>
</comment>
<evidence type="ECO:0000259" key="7">
    <source>
        <dbReference type="PROSITE" id="PS50090"/>
    </source>
</evidence>
<dbReference type="InterPro" id="IPR001005">
    <property type="entry name" value="SANT/Myb"/>
</dbReference>
<comment type="subcellular location">
    <subcellularLocation>
        <location evidence="1">Nucleus</location>
    </subcellularLocation>
</comment>
<keyword evidence="2" id="KW-0677">Repeat</keyword>
<feature type="non-terminal residue" evidence="9">
    <location>
        <position position="261"/>
    </location>
</feature>
<evidence type="ECO:0000313" key="10">
    <source>
        <dbReference type="Proteomes" id="UP001370490"/>
    </source>
</evidence>
<keyword evidence="5" id="KW-0804">Transcription</keyword>
<evidence type="ECO:0000256" key="2">
    <source>
        <dbReference type="ARBA" id="ARBA00022737"/>
    </source>
</evidence>
<dbReference type="Proteomes" id="UP001370490">
    <property type="component" value="Unassembled WGS sequence"/>
</dbReference>
<dbReference type="PANTHER" id="PTHR47999:SF80">
    <property type="entry name" value="MYB-RELATED PROTEIN MYB4-LIKE"/>
    <property type="match status" value="1"/>
</dbReference>
<dbReference type="PROSITE" id="PS50090">
    <property type="entry name" value="MYB_LIKE"/>
    <property type="match status" value="2"/>
</dbReference>
<dbReference type="Gene3D" id="1.10.10.60">
    <property type="entry name" value="Homeodomain-like"/>
    <property type="match status" value="2"/>
</dbReference>
<reference evidence="9 10" key="1">
    <citation type="submission" date="2023-12" db="EMBL/GenBank/DDBJ databases">
        <title>A high-quality genome assembly for Dillenia turbinata (Dilleniales).</title>
        <authorList>
            <person name="Chanderbali A."/>
        </authorList>
    </citation>
    <scope>NUCLEOTIDE SEQUENCE [LARGE SCALE GENOMIC DNA]</scope>
    <source>
        <strain evidence="9">LSX21</strain>
        <tissue evidence="9">Leaf</tissue>
    </source>
</reference>
<feature type="domain" description="HTH myb-type" evidence="8">
    <location>
        <begin position="12"/>
        <end position="64"/>
    </location>
</feature>
<evidence type="ECO:0000256" key="6">
    <source>
        <dbReference type="ARBA" id="ARBA00023242"/>
    </source>
</evidence>
<protein>
    <submittedName>
        <fullName evidence="9">SANT/Myb domain</fullName>
    </submittedName>
</protein>
<accession>A0AAN8V921</accession>
<dbReference type="PROSITE" id="PS51294">
    <property type="entry name" value="HTH_MYB"/>
    <property type="match status" value="2"/>
</dbReference>
<name>A0AAN8V921_9MAGN</name>
<dbReference type="FunFam" id="1.10.10.60:FF:000011">
    <property type="entry name" value="Myb transcription factor"/>
    <property type="match status" value="1"/>
</dbReference>
<feature type="domain" description="Myb-like" evidence="7">
    <location>
        <begin position="12"/>
        <end position="64"/>
    </location>
</feature>
<feature type="domain" description="HTH myb-type" evidence="8">
    <location>
        <begin position="65"/>
        <end position="119"/>
    </location>
</feature>
<proteinExistence type="predicted"/>
<evidence type="ECO:0000256" key="3">
    <source>
        <dbReference type="ARBA" id="ARBA00023015"/>
    </source>
</evidence>
<dbReference type="InterPro" id="IPR009057">
    <property type="entry name" value="Homeodomain-like_sf"/>
</dbReference>
<dbReference type="InterPro" id="IPR017930">
    <property type="entry name" value="Myb_dom"/>
</dbReference>
<keyword evidence="10" id="KW-1185">Reference proteome</keyword>
<gene>
    <name evidence="9" type="ORF">RJ641_005820</name>
</gene>
<dbReference type="InterPro" id="IPR015495">
    <property type="entry name" value="Myb_TF_plants"/>
</dbReference>
<sequence>MARSPCCSREKSERLNRGAWTAQEDKQLVDYVVKHGEGRWNQVAKGAGINRCGKSCRLRWLNYLRPDIKRGNITQNEEELIIRLHNLLGNRWALIASRIPGRTDNEIKNYWNTVIRKKVDKLNLAPPTHLTPPPMQPSVVVRPAAYKMCDPLKNPMTPPPETLQVIDLDSTDDEWVISVNNQNLATAILNPSNNNNNNGVVLQPSRPGDWIEERNPIPKTTEYSSTKEDFNFEGDMFPVDFDHPEFWQQCFNYSEAVEENM</sequence>
<keyword evidence="3" id="KW-0805">Transcription regulation</keyword>
<keyword evidence="4" id="KW-0238">DNA-binding</keyword>
<keyword evidence="6" id="KW-0539">Nucleus</keyword>
<evidence type="ECO:0000259" key="8">
    <source>
        <dbReference type="PROSITE" id="PS51294"/>
    </source>
</evidence>
<dbReference type="PANTHER" id="PTHR47999">
    <property type="entry name" value="TRANSCRIPTION FACTOR MYB8-RELATED-RELATED"/>
    <property type="match status" value="1"/>
</dbReference>
<evidence type="ECO:0000256" key="1">
    <source>
        <dbReference type="ARBA" id="ARBA00004123"/>
    </source>
</evidence>
<evidence type="ECO:0000256" key="5">
    <source>
        <dbReference type="ARBA" id="ARBA00023163"/>
    </source>
</evidence>
<organism evidence="9 10">
    <name type="scientific">Dillenia turbinata</name>
    <dbReference type="NCBI Taxonomy" id="194707"/>
    <lineage>
        <taxon>Eukaryota</taxon>
        <taxon>Viridiplantae</taxon>
        <taxon>Streptophyta</taxon>
        <taxon>Embryophyta</taxon>
        <taxon>Tracheophyta</taxon>
        <taxon>Spermatophyta</taxon>
        <taxon>Magnoliopsida</taxon>
        <taxon>eudicotyledons</taxon>
        <taxon>Gunneridae</taxon>
        <taxon>Pentapetalae</taxon>
        <taxon>Dilleniales</taxon>
        <taxon>Dilleniaceae</taxon>
        <taxon>Dillenia</taxon>
    </lineage>
</organism>
<dbReference type="AlphaFoldDB" id="A0AAN8V921"/>
<dbReference type="GO" id="GO:0005634">
    <property type="term" value="C:nucleus"/>
    <property type="evidence" value="ECO:0007669"/>
    <property type="project" value="UniProtKB-SubCell"/>
</dbReference>
<evidence type="ECO:0000313" key="9">
    <source>
        <dbReference type="EMBL" id="KAK6927229.1"/>
    </source>
</evidence>
<dbReference type="Pfam" id="PF00249">
    <property type="entry name" value="Myb_DNA-binding"/>
    <property type="match status" value="2"/>
</dbReference>
<dbReference type="CDD" id="cd00167">
    <property type="entry name" value="SANT"/>
    <property type="match status" value="2"/>
</dbReference>
<dbReference type="EMBL" id="JBAMMX010000014">
    <property type="protein sequence ID" value="KAK6927229.1"/>
    <property type="molecule type" value="Genomic_DNA"/>
</dbReference>
<feature type="domain" description="Myb-like" evidence="7">
    <location>
        <begin position="65"/>
        <end position="115"/>
    </location>
</feature>
<dbReference type="SUPFAM" id="SSF46689">
    <property type="entry name" value="Homeodomain-like"/>
    <property type="match status" value="1"/>
</dbReference>
<dbReference type="SMART" id="SM00717">
    <property type="entry name" value="SANT"/>
    <property type="match status" value="2"/>
</dbReference>